<feature type="domain" description="PAS" evidence="1">
    <location>
        <begin position="183"/>
        <end position="229"/>
    </location>
</feature>
<name>X0YZ62_9ZZZZ</name>
<gene>
    <name evidence="2" type="ORF">S01H1_76331</name>
</gene>
<evidence type="ECO:0000259" key="1">
    <source>
        <dbReference type="PROSITE" id="PS50112"/>
    </source>
</evidence>
<sequence>CEMKITHVEKDALFLRKTIAGLTEQIDALDMLQDMSRQIVSKYDFNQIIDMFLDIVKEVVNYNSCIVYLYQEDSKSYEAVGSRGVSENELKSYEVDDAVINWVFKEGRWTDISLLEHSHTKNNGSVSMLPLQGVHKDLGFLLMSYDSENEVFNQTNMKLLSYVASQTGIALENHDLYSKLNYSREYIINILESINSGIITIDMADKITQINKNATAMLGLPSADIIGIN</sequence>
<dbReference type="EMBL" id="BARS01051219">
    <property type="protein sequence ID" value="GAG53513.1"/>
    <property type="molecule type" value="Genomic_DNA"/>
</dbReference>
<organism evidence="2">
    <name type="scientific">marine sediment metagenome</name>
    <dbReference type="NCBI Taxonomy" id="412755"/>
    <lineage>
        <taxon>unclassified sequences</taxon>
        <taxon>metagenomes</taxon>
        <taxon>ecological metagenomes</taxon>
    </lineage>
</organism>
<dbReference type="InterPro" id="IPR035965">
    <property type="entry name" value="PAS-like_dom_sf"/>
</dbReference>
<dbReference type="SUPFAM" id="SSF55781">
    <property type="entry name" value="GAF domain-like"/>
    <property type="match status" value="1"/>
</dbReference>
<reference evidence="2" key="1">
    <citation type="journal article" date="2014" name="Front. Microbiol.">
        <title>High frequency of phylogenetically diverse reductive dehalogenase-homologous genes in deep subseafloor sedimentary metagenomes.</title>
        <authorList>
            <person name="Kawai M."/>
            <person name="Futagami T."/>
            <person name="Toyoda A."/>
            <person name="Takaki Y."/>
            <person name="Nishi S."/>
            <person name="Hori S."/>
            <person name="Arai W."/>
            <person name="Tsubouchi T."/>
            <person name="Morono Y."/>
            <person name="Uchiyama I."/>
            <person name="Ito T."/>
            <person name="Fujiyama A."/>
            <person name="Inagaki F."/>
            <person name="Takami H."/>
        </authorList>
    </citation>
    <scope>NUCLEOTIDE SEQUENCE</scope>
    <source>
        <strain evidence="2">Expedition CK06-06</strain>
    </source>
</reference>
<feature type="non-terminal residue" evidence="2">
    <location>
        <position position="1"/>
    </location>
</feature>
<dbReference type="Gene3D" id="3.30.450.40">
    <property type="match status" value="1"/>
</dbReference>
<dbReference type="SUPFAM" id="SSF55785">
    <property type="entry name" value="PYP-like sensor domain (PAS domain)"/>
    <property type="match status" value="1"/>
</dbReference>
<dbReference type="PROSITE" id="PS50112">
    <property type="entry name" value="PAS"/>
    <property type="match status" value="1"/>
</dbReference>
<evidence type="ECO:0000313" key="2">
    <source>
        <dbReference type="EMBL" id="GAG53513.1"/>
    </source>
</evidence>
<dbReference type="CDD" id="cd00130">
    <property type="entry name" value="PAS"/>
    <property type="match status" value="1"/>
</dbReference>
<comment type="caution">
    <text evidence="2">The sequence shown here is derived from an EMBL/GenBank/DDBJ whole genome shotgun (WGS) entry which is preliminary data.</text>
</comment>
<dbReference type="InterPro" id="IPR029016">
    <property type="entry name" value="GAF-like_dom_sf"/>
</dbReference>
<dbReference type="Pfam" id="PF13188">
    <property type="entry name" value="PAS_8"/>
    <property type="match status" value="1"/>
</dbReference>
<dbReference type="Pfam" id="PF13492">
    <property type="entry name" value="GAF_3"/>
    <property type="match status" value="1"/>
</dbReference>
<proteinExistence type="predicted"/>
<accession>X0YZ62</accession>
<dbReference type="Gene3D" id="3.30.450.20">
    <property type="entry name" value="PAS domain"/>
    <property type="match status" value="1"/>
</dbReference>
<dbReference type="AlphaFoldDB" id="X0YZ62"/>
<dbReference type="InterPro" id="IPR003018">
    <property type="entry name" value="GAF"/>
</dbReference>
<dbReference type="InterPro" id="IPR000014">
    <property type="entry name" value="PAS"/>
</dbReference>
<protein>
    <recommendedName>
        <fullName evidence="1">PAS domain-containing protein</fullName>
    </recommendedName>
</protein>